<dbReference type="AlphaFoldDB" id="A0A3D8TU86"/>
<dbReference type="PANTHER" id="PTHR11839:SF18">
    <property type="entry name" value="NUDIX HYDROLASE DOMAIN-CONTAINING PROTEIN"/>
    <property type="match status" value="1"/>
</dbReference>
<comment type="caution">
    <text evidence="4">The sequence shown here is derived from an EMBL/GenBank/DDBJ whole genome shotgun (WGS) entry which is preliminary data.</text>
</comment>
<name>A0A3D8TU86_9LIST</name>
<reference evidence="5" key="1">
    <citation type="submission" date="2015-04" db="EMBL/GenBank/DDBJ databases">
        <authorList>
            <person name="Schardt J."/>
            <person name="Mueller-Herbst S."/>
            <person name="Scherer S."/>
            <person name="Huptas C."/>
        </authorList>
    </citation>
    <scope>NUCLEOTIDE SEQUENCE [LARGE SCALE GENOMIC DNA]</scope>
    <source>
        <strain evidence="5">Kiel-L1</strain>
    </source>
</reference>
<gene>
    <name evidence="4" type="ORF">UR08_02295</name>
</gene>
<dbReference type="SUPFAM" id="SSF55811">
    <property type="entry name" value="Nudix"/>
    <property type="match status" value="1"/>
</dbReference>
<evidence type="ECO:0000256" key="2">
    <source>
        <dbReference type="ARBA" id="ARBA00022801"/>
    </source>
</evidence>
<dbReference type="InterPro" id="IPR000086">
    <property type="entry name" value="NUDIX_hydrolase_dom"/>
</dbReference>
<feature type="domain" description="Nudix hydrolase" evidence="3">
    <location>
        <begin position="41"/>
        <end position="176"/>
    </location>
</feature>
<keyword evidence="5" id="KW-1185">Reference proteome</keyword>
<dbReference type="InterPro" id="IPR020084">
    <property type="entry name" value="NUDIX_hydrolase_CS"/>
</dbReference>
<dbReference type="Proteomes" id="UP000257055">
    <property type="component" value="Unassembled WGS sequence"/>
</dbReference>
<proteinExistence type="predicted"/>
<dbReference type="GO" id="GO:0006753">
    <property type="term" value="P:nucleoside phosphate metabolic process"/>
    <property type="evidence" value="ECO:0007669"/>
    <property type="project" value="TreeGrafter"/>
</dbReference>
<evidence type="ECO:0000313" key="4">
    <source>
        <dbReference type="EMBL" id="RDX02369.1"/>
    </source>
</evidence>
<dbReference type="PROSITE" id="PS51462">
    <property type="entry name" value="NUDIX"/>
    <property type="match status" value="1"/>
</dbReference>
<dbReference type="GO" id="GO:0005829">
    <property type="term" value="C:cytosol"/>
    <property type="evidence" value="ECO:0007669"/>
    <property type="project" value="TreeGrafter"/>
</dbReference>
<dbReference type="PANTHER" id="PTHR11839">
    <property type="entry name" value="UDP/ADP-SUGAR PYROPHOSPHATASE"/>
    <property type="match status" value="1"/>
</dbReference>
<dbReference type="PROSITE" id="PS00893">
    <property type="entry name" value="NUDIX_BOX"/>
    <property type="match status" value="1"/>
</dbReference>
<evidence type="ECO:0000256" key="1">
    <source>
        <dbReference type="ARBA" id="ARBA00001946"/>
    </source>
</evidence>
<dbReference type="EMBL" id="LARY01000001">
    <property type="protein sequence ID" value="RDX02369.1"/>
    <property type="molecule type" value="Genomic_DNA"/>
</dbReference>
<dbReference type="RefSeq" id="WP_115752047.1">
    <property type="nucleotide sequence ID" value="NZ_LARY01000001.1"/>
</dbReference>
<evidence type="ECO:0000259" key="3">
    <source>
        <dbReference type="PROSITE" id="PS51462"/>
    </source>
</evidence>
<evidence type="ECO:0000313" key="5">
    <source>
        <dbReference type="Proteomes" id="UP000257055"/>
    </source>
</evidence>
<accession>A0A3D8TU86</accession>
<dbReference type="Gene3D" id="3.90.79.10">
    <property type="entry name" value="Nucleoside Triphosphate Pyrophosphohydrolase"/>
    <property type="match status" value="1"/>
</dbReference>
<protein>
    <submittedName>
        <fullName evidence="4">ADP-ribose pyrophosphatase</fullName>
    </submittedName>
</protein>
<dbReference type="GO" id="GO:0016787">
    <property type="term" value="F:hydrolase activity"/>
    <property type="evidence" value="ECO:0007669"/>
    <property type="project" value="UniProtKB-KW"/>
</dbReference>
<dbReference type="GO" id="GO:0019693">
    <property type="term" value="P:ribose phosphate metabolic process"/>
    <property type="evidence" value="ECO:0007669"/>
    <property type="project" value="TreeGrafter"/>
</dbReference>
<dbReference type="FunFam" id="3.90.79.10:FF:000024">
    <property type="entry name" value="ADP-ribose pyrophosphatase"/>
    <property type="match status" value="1"/>
</dbReference>
<comment type="cofactor">
    <cofactor evidence="1">
        <name>Mg(2+)</name>
        <dbReference type="ChEBI" id="CHEBI:18420"/>
    </cofactor>
</comment>
<organism evidence="4 5">
    <name type="scientific">Listeria kieliensis</name>
    <dbReference type="NCBI Taxonomy" id="1621700"/>
    <lineage>
        <taxon>Bacteria</taxon>
        <taxon>Bacillati</taxon>
        <taxon>Bacillota</taxon>
        <taxon>Bacilli</taxon>
        <taxon>Bacillales</taxon>
        <taxon>Listeriaceae</taxon>
        <taxon>Listeria</taxon>
    </lineage>
</organism>
<dbReference type="InterPro" id="IPR015797">
    <property type="entry name" value="NUDIX_hydrolase-like_dom_sf"/>
</dbReference>
<keyword evidence="2" id="KW-0378">Hydrolase</keyword>
<sequence length="187" mass="21289">MRNLEEKTLREKTWFEGRVVKLVTADVELPDGTTGSREIVKHPGAVAILPICDSGKLLLVEQYRKPLEKAIVEIPAGKIEPSEDKEITAARELEEETGHVAGTLSYLTSFYTAPGFSDELLHIYVARDLKKLQHHRPLDEDEFVNILEVTLDEAKQLVEQQVIHDAKTVYAIQYLELENLKRQLEDE</sequence>
<dbReference type="Pfam" id="PF00293">
    <property type="entry name" value="NUDIX"/>
    <property type="match status" value="1"/>
</dbReference>